<reference evidence="2" key="2">
    <citation type="journal article" date="2015" name="Data Brief">
        <title>Shoot transcriptome of the giant reed, Arundo donax.</title>
        <authorList>
            <person name="Barrero R.A."/>
            <person name="Guerrero F.D."/>
            <person name="Moolhuijzen P."/>
            <person name="Goolsby J.A."/>
            <person name="Tidwell J."/>
            <person name="Bellgard S.E."/>
            <person name="Bellgard M.I."/>
        </authorList>
    </citation>
    <scope>NUCLEOTIDE SEQUENCE</scope>
    <source>
        <tissue evidence="2">Shoot tissue taken approximately 20 cm above the soil surface</tissue>
    </source>
</reference>
<evidence type="ECO:0000313" key="2">
    <source>
        <dbReference type="EMBL" id="JAD98436.1"/>
    </source>
</evidence>
<proteinExistence type="predicted"/>
<sequence length="66" mass="6518">MRHARSTTAPSARSRSAGSTAWPTGGRTPGTSSGGGSRGGARCRGSPRVPRWSGCAGSGSSSWGTP</sequence>
<feature type="compositionally biased region" description="Low complexity" evidence="1">
    <location>
        <begin position="1"/>
        <end position="31"/>
    </location>
</feature>
<feature type="region of interest" description="Disordered" evidence="1">
    <location>
        <begin position="1"/>
        <end position="66"/>
    </location>
</feature>
<organism evidence="2">
    <name type="scientific">Arundo donax</name>
    <name type="common">Giant reed</name>
    <name type="synonym">Donax arundinaceus</name>
    <dbReference type="NCBI Taxonomy" id="35708"/>
    <lineage>
        <taxon>Eukaryota</taxon>
        <taxon>Viridiplantae</taxon>
        <taxon>Streptophyta</taxon>
        <taxon>Embryophyta</taxon>
        <taxon>Tracheophyta</taxon>
        <taxon>Spermatophyta</taxon>
        <taxon>Magnoliopsida</taxon>
        <taxon>Liliopsida</taxon>
        <taxon>Poales</taxon>
        <taxon>Poaceae</taxon>
        <taxon>PACMAD clade</taxon>
        <taxon>Arundinoideae</taxon>
        <taxon>Arundineae</taxon>
        <taxon>Arundo</taxon>
    </lineage>
</organism>
<dbReference type="EMBL" id="GBRH01199459">
    <property type="protein sequence ID" value="JAD98436.1"/>
    <property type="molecule type" value="Transcribed_RNA"/>
</dbReference>
<evidence type="ECO:0000256" key="1">
    <source>
        <dbReference type="SAM" id="MobiDB-lite"/>
    </source>
</evidence>
<feature type="compositionally biased region" description="Low complexity" evidence="1">
    <location>
        <begin position="43"/>
        <end position="66"/>
    </location>
</feature>
<name>A0A0A9EED6_ARUDO</name>
<accession>A0A0A9EED6</accession>
<reference evidence="2" key="1">
    <citation type="submission" date="2014-09" db="EMBL/GenBank/DDBJ databases">
        <authorList>
            <person name="Magalhaes I.L.F."/>
            <person name="Oliveira U."/>
            <person name="Santos F.R."/>
            <person name="Vidigal T.H.D.A."/>
            <person name="Brescovit A.D."/>
            <person name="Santos A.J."/>
        </authorList>
    </citation>
    <scope>NUCLEOTIDE SEQUENCE</scope>
    <source>
        <tissue evidence="2">Shoot tissue taken approximately 20 cm above the soil surface</tissue>
    </source>
</reference>
<protein>
    <submittedName>
        <fullName evidence="2">Uncharacterized protein</fullName>
    </submittedName>
</protein>
<dbReference type="AlphaFoldDB" id="A0A0A9EED6"/>